<gene>
    <name evidence="2" type="ORF">BO82DRAFT_408442</name>
</gene>
<dbReference type="EMBL" id="KZ821674">
    <property type="protein sequence ID" value="PYH87253.1"/>
    <property type="molecule type" value="Genomic_DNA"/>
</dbReference>
<proteinExistence type="predicted"/>
<dbReference type="OrthoDB" id="4482585at2759"/>
<evidence type="ECO:0000313" key="3">
    <source>
        <dbReference type="Proteomes" id="UP000248340"/>
    </source>
</evidence>
<dbReference type="RefSeq" id="XP_025497453.1">
    <property type="nucleotide sequence ID" value="XM_025639689.1"/>
</dbReference>
<feature type="compositionally biased region" description="Basic and acidic residues" evidence="1">
    <location>
        <begin position="35"/>
        <end position="46"/>
    </location>
</feature>
<evidence type="ECO:0000313" key="2">
    <source>
        <dbReference type="EMBL" id="PYH87253.1"/>
    </source>
</evidence>
<organism evidence="2 3">
    <name type="scientific">Aspergillus uvarum CBS 121591</name>
    <dbReference type="NCBI Taxonomy" id="1448315"/>
    <lineage>
        <taxon>Eukaryota</taxon>
        <taxon>Fungi</taxon>
        <taxon>Dikarya</taxon>
        <taxon>Ascomycota</taxon>
        <taxon>Pezizomycotina</taxon>
        <taxon>Eurotiomycetes</taxon>
        <taxon>Eurotiomycetidae</taxon>
        <taxon>Eurotiales</taxon>
        <taxon>Aspergillaceae</taxon>
        <taxon>Aspergillus</taxon>
        <taxon>Aspergillus subgen. Circumdati</taxon>
    </lineage>
</organism>
<dbReference type="AlphaFoldDB" id="A0A319D8D3"/>
<sequence>MARRFEQAILAGEVAVIGPGTVGSIPFTAPGPDSSENKERQDEGPDRIQSYRHRKASEQWGRRGGDDQHRVYISRGVSPHGLGLAAPQSYVIVDAINPEGWIWVLPDRVSLIERMLSDTLPGAAPSQVGYEVQGFASDWAKGRVFVDARVYPPKVYVDDVEMVQVHFGPKDRIMASTTPGWSPPARARD</sequence>
<feature type="compositionally biased region" description="Basic and acidic residues" evidence="1">
    <location>
        <begin position="56"/>
        <end position="65"/>
    </location>
</feature>
<reference evidence="2 3" key="1">
    <citation type="submission" date="2016-12" db="EMBL/GenBank/DDBJ databases">
        <title>The genomes of Aspergillus section Nigri reveals drivers in fungal speciation.</title>
        <authorList>
            <consortium name="DOE Joint Genome Institute"/>
            <person name="Vesth T.C."/>
            <person name="Nybo J."/>
            <person name="Theobald S."/>
            <person name="Brandl J."/>
            <person name="Frisvad J.C."/>
            <person name="Nielsen K.F."/>
            <person name="Lyhne E.K."/>
            <person name="Kogle M.E."/>
            <person name="Kuo A."/>
            <person name="Riley R."/>
            <person name="Clum A."/>
            <person name="Nolan M."/>
            <person name="Lipzen A."/>
            <person name="Salamov A."/>
            <person name="Henrissat B."/>
            <person name="Wiebenga A."/>
            <person name="De Vries R.P."/>
            <person name="Grigoriev I.V."/>
            <person name="Mortensen U.H."/>
            <person name="Andersen M.R."/>
            <person name="Baker S.E."/>
        </authorList>
    </citation>
    <scope>NUCLEOTIDE SEQUENCE [LARGE SCALE GENOMIC DNA]</scope>
    <source>
        <strain evidence="2 3">CBS 121591</strain>
    </source>
</reference>
<evidence type="ECO:0000256" key="1">
    <source>
        <dbReference type="SAM" id="MobiDB-lite"/>
    </source>
</evidence>
<dbReference type="Proteomes" id="UP000248340">
    <property type="component" value="Unassembled WGS sequence"/>
</dbReference>
<dbReference type="GeneID" id="37142431"/>
<feature type="region of interest" description="Disordered" evidence="1">
    <location>
        <begin position="21"/>
        <end position="65"/>
    </location>
</feature>
<name>A0A319D8D3_9EURO</name>
<keyword evidence="3" id="KW-1185">Reference proteome</keyword>
<protein>
    <submittedName>
        <fullName evidence="2">Uncharacterized protein</fullName>
    </submittedName>
</protein>
<accession>A0A319D8D3</accession>
<dbReference type="VEuPathDB" id="FungiDB:BO82DRAFT_408442"/>